<keyword evidence="6" id="KW-0131">Cell cycle</keyword>
<dbReference type="OrthoDB" id="5399929at2759"/>
<feature type="non-terminal residue" evidence="8">
    <location>
        <position position="278"/>
    </location>
</feature>
<organism evidence="8 9">
    <name type="scientific">Brachionus plicatilis</name>
    <name type="common">Marine rotifer</name>
    <name type="synonym">Brachionus muelleri</name>
    <dbReference type="NCBI Taxonomy" id="10195"/>
    <lineage>
        <taxon>Eukaryota</taxon>
        <taxon>Metazoa</taxon>
        <taxon>Spiralia</taxon>
        <taxon>Gnathifera</taxon>
        <taxon>Rotifera</taxon>
        <taxon>Eurotatoria</taxon>
        <taxon>Monogononta</taxon>
        <taxon>Pseudotrocha</taxon>
        <taxon>Ploima</taxon>
        <taxon>Brachionidae</taxon>
        <taxon>Brachionus</taxon>
    </lineage>
</organism>
<dbReference type="GO" id="GO:0000723">
    <property type="term" value="P:telomere maintenance"/>
    <property type="evidence" value="ECO:0007669"/>
    <property type="project" value="TreeGrafter"/>
</dbReference>
<dbReference type="InterPro" id="IPR022031">
    <property type="entry name" value="Rif1_N"/>
</dbReference>
<dbReference type="GO" id="GO:0140445">
    <property type="term" value="C:chromosome, telomeric repeat region"/>
    <property type="evidence" value="ECO:0007669"/>
    <property type="project" value="TreeGrafter"/>
</dbReference>
<gene>
    <name evidence="8" type="ORF">BpHYR1_023576</name>
</gene>
<protein>
    <submittedName>
        <fullName evidence="8">Telomere-associated RIF1</fullName>
    </submittedName>
</protein>
<evidence type="ECO:0000256" key="4">
    <source>
        <dbReference type="ARBA" id="ARBA00022895"/>
    </source>
</evidence>
<keyword evidence="4" id="KW-0779">Telomere</keyword>
<name>A0A3M7TAT1_BRAPC</name>
<dbReference type="SUPFAM" id="SSF48371">
    <property type="entry name" value="ARM repeat"/>
    <property type="match status" value="1"/>
</dbReference>
<dbReference type="PANTHER" id="PTHR22928:SF3">
    <property type="entry name" value="TELOMERE-ASSOCIATED PROTEIN RIF1"/>
    <property type="match status" value="1"/>
</dbReference>
<evidence type="ECO:0000256" key="5">
    <source>
        <dbReference type="ARBA" id="ARBA00023242"/>
    </source>
</evidence>
<evidence type="ECO:0000256" key="6">
    <source>
        <dbReference type="ARBA" id="ARBA00023306"/>
    </source>
</evidence>
<feature type="domain" description="Telomere-associated protein Rif1 N-terminal" evidence="7">
    <location>
        <begin position="124"/>
        <end position="229"/>
    </location>
</feature>
<reference evidence="8 9" key="1">
    <citation type="journal article" date="2018" name="Sci. Rep.">
        <title>Genomic signatures of local adaptation to the degree of environmental predictability in rotifers.</title>
        <authorList>
            <person name="Franch-Gras L."/>
            <person name="Hahn C."/>
            <person name="Garcia-Roger E.M."/>
            <person name="Carmona M.J."/>
            <person name="Serra M."/>
            <person name="Gomez A."/>
        </authorList>
    </citation>
    <scope>NUCLEOTIDE SEQUENCE [LARGE SCALE GENOMIC DNA]</scope>
    <source>
        <strain evidence="8">HYR1</strain>
    </source>
</reference>
<evidence type="ECO:0000313" key="9">
    <source>
        <dbReference type="Proteomes" id="UP000276133"/>
    </source>
</evidence>
<evidence type="ECO:0000256" key="1">
    <source>
        <dbReference type="ARBA" id="ARBA00004123"/>
    </source>
</evidence>
<keyword evidence="3" id="KW-0158">Chromosome</keyword>
<sequence length="278" mass="32152">MSNQSSSSKRASIMDMFGEGPGTEEIYSLKEFLDLLRQEFDIKLDDSERLAKRKNLDINLDSEYINQHLDKLFETCLERAPAGSTSQLANRKSELALKILESMAMNANEIDQFDQVRPNIVNLLNKSYFEKVTKLFQSNADFVLKLARMIIDILGRALHNNLSVINPLLQILEYGFKNSSNQIKSQAYECWKMLINNFALDREFFLKAKKFSLILMPLLNKCKTYKDESVCKAKLLSWMCLIENLADQLPKYSYKVLIPFFNYSFGLNNLMIENGLYN</sequence>
<keyword evidence="5" id="KW-0539">Nucleus</keyword>
<evidence type="ECO:0000259" key="7">
    <source>
        <dbReference type="Pfam" id="PF12231"/>
    </source>
</evidence>
<evidence type="ECO:0000313" key="8">
    <source>
        <dbReference type="EMBL" id="RNA45196.1"/>
    </source>
</evidence>
<dbReference type="Pfam" id="PF12231">
    <property type="entry name" value="Rif1_N"/>
    <property type="match status" value="1"/>
</dbReference>
<accession>A0A3M7TAT1</accession>
<dbReference type="PANTHER" id="PTHR22928">
    <property type="entry name" value="TELOMERE-ASSOCIATED PROTEIN RIF1"/>
    <property type="match status" value="1"/>
</dbReference>
<dbReference type="Proteomes" id="UP000276133">
    <property type="component" value="Unassembled WGS sequence"/>
</dbReference>
<proteinExistence type="predicted"/>
<dbReference type="STRING" id="10195.A0A3M7TAT1"/>
<dbReference type="InterPro" id="IPR016024">
    <property type="entry name" value="ARM-type_fold"/>
</dbReference>
<dbReference type="EMBL" id="REGN01000008">
    <property type="protein sequence ID" value="RNA45196.1"/>
    <property type="molecule type" value="Genomic_DNA"/>
</dbReference>
<dbReference type="AlphaFoldDB" id="A0A3M7TAT1"/>
<evidence type="ECO:0000256" key="3">
    <source>
        <dbReference type="ARBA" id="ARBA00022454"/>
    </source>
</evidence>
<evidence type="ECO:0000256" key="2">
    <source>
        <dbReference type="ARBA" id="ARBA00004574"/>
    </source>
</evidence>
<comment type="subcellular location">
    <subcellularLocation>
        <location evidence="2">Chromosome</location>
        <location evidence="2">Telomere</location>
    </subcellularLocation>
    <subcellularLocation>
        <location evidence="1">Nucleus</location>
    </subcellularLocation>
</comment>
<dbReference type="GO" id="GO:0005634">
    <property type="term" value="C:nucleus"/>
    <property type="evidence" value="ECO:0007669"/>
    <property type="project" value="UniProtKB-SubCell"/>
</dbReference>
<keyword evidence="9" id="KW-1185">Reference proteome</keyword>
<comment type="caution">
    <text evidence="8">The sequence shown here is derived from an EMBL/GenBank/DDBJ whole genome shotgun (WGS) entry which is preliminary data.</text>
</comment>